<sequence>MNCTVNSTALCCRRLGEFIESAKRAVELHVKSVRLETYNSTLVELSKSVDKMADQEYADVMAGATSLITAFTRSIHGRRGSSVTTAKTRMSSVRSVCEGLRQGLSLISRTNTLLASEFGPYVPLPESPRRHSLMVISILIAASHIVNSGLLLLSQSDLSRYTHAELWDITRGMEELSNLTERVQEQLDEKKQFYLRRLLLDGCPHRNSTPSIEQRLSDLCILTDPIDSIRPASVGHIIYLLARYRSAKLAHTLAADLHQALKDPKEGLDFLTEAVRKEYEFCSNFLDVMTQSTELLRNLRKAQECAGGHTKSVPQKANSHVYIQHSNLKAHRKPALIAKTESIDNFISTFPDNPSKQIRPITSINEQDEEINESHQKKAVQWSDYYEVTLRHQVVGRYLQLTWIGFSEELDGAFQLVGLTFPSDPTMDSTPWPLRSRQEVRQLVSRLHEVGKCEGLPSLFKHGICRQAERLRIAADSHDWTDWSPSKWILDRNPANLLRTPLGRVFKNLLRELMKDTRFSVVELLKRLTVDARRCFDLLALKEEEDTIPQLEFSHRQLRSYLDQSFLSLELFLAEVLEEFCCLLKSSRSSLDTGPTIIEFAFRACLQIDHCLSLLELLRGALGYHESLIRPSDTSGSCDEYLNSRLQEDFITSCFDRVQKTAHNLKAGQAALQAGNSRFWANLASQQSFAMRQAVLNYKNANVVEVDCLCGNFIHIVERIYLLCFENTEANVSDVVKQDACFSELNAQLISSALQAILVCLEQGFLTTVEALSVSEMHSLQCLLAKMLVCIDQITAAQFVASDKPSLVSRCTALVVLLQPQRNELYVSNRPGNISQNTTDRNSASPVNRPKEVINRFHQYFSENVFTRFHSSATFSALGTLSTNVRAFFQHEDVVSRPVGPSADGHLKRTETD</sequence>
<dbReference type="Proteomes" id="UP000267029">
    <property type="component" value="Unassembled WGS sequence"/>
</dbReference>
<dbReference type="WBParaSite" id="MCU_001067-RA">
    <property type="protein sequence ID" value="MCU_001067-RA"/>
    <property type="gene ID" value="MCU_001067"/>
</dbReference>
<evidence type="ECO:0000313" key="4">
    <source>
        <dbReference type="WBParaSite" id="MCU_001067-RA"/>
    </source>
</evidence>
<evidence type="ECO:0000256" key="1">
    <source>
        <dbReference type="SAM" id="MobiDB-lite"/>
    </source>
</evidence>
<protein>
    <submittedName>
        <fullName evidence="4">ANK_REP_REGION domain-containing protein</fullName>
    </submittedName>
</protein>
<reference evidence="4" key="2">
    <citation type="submission" date="2019-11" db="UniProtKB">
        <authorList>
            <consortium name="WormBaseParasite"/>
        </authorList>
    </citation>
    <scope>IDENTIFICATION</scope>
</reference>
<accession>A0A158QU95</accession>
<proteinExistence type="predicted"/>
<name>A0A158QU95_MESCO</name>
<keyword evidence="3" id="KW-1185">Reference proteome</keyword>
<gene>
    <name evidence="2" type="ORF">MCOS_LOCUS5924</name>
</gene>
<dbReference type="EMBL" id="UXSR01005222">
    <property type="protein sequence ID" value="VDD79921.1"/>
    <property type="molecule type" value="Genomic_DNA"/>
</dbReference>
<feature type="compositionally biased region" description="Polar residues" evidence="1">
    <location>
        <begin position="830"/>
        <end position="846"/>
    </location>
</feature>
<dbReference type="OrthoDB" id="6579237at2759"/>
<organism evidence="4">
    <name type="scientific">Mesocestoides corti</name>
    <name type="common">Flatworm</name>
    <dbReference type="NCBI Taxonomy" id="53468"/>
    <lineage>
        <taxon>Eukaryota</taxon>
        <taxon>Metazoa</taxon>
        <taxon>Spiralia</taxon>
        <taxon>Lophotrochozoa</taxon>
        <taxon>Platyhelminthes</taxon>
        <taxon>Cestoda</taxon>
        <taxon>Eucestoda</taxon>
        <taxon>Cyclophyllidea</taxon>
        <taxon>Mesocestoididae</taxon>
        <taxon>Mesocestoides</taxon>
    </lineage>
</organism>
<evidence type="ECO:0000313" key="3">
    <source>
        <dbReference type="Proteomes" id="UP000267029"/>
    </source>
</evidence>
<dbReference type="AlphaFoldDB" id="A0A158QU95"/>
<feature type="region of interest" description="Disordered" evidence="1">
    <location>
        <begin position="828"/>
        <end position="847"/>
    </location>
</feature>
<reference evidence="2 3" key="1">
    <citation type="submission" date="2018-10" db="EMBL/GenBank/DDBJ databases">
        <authorList>
            <consortium name="Pathogen Informatics"/>
        </authorList>
    </citation>
    <scope>NUCLEOTIDE SEQUENCE [LARGE SCALE GENOMIC DNA]</scope>
</reference>
<evidence type="ECO:0000313" key="2">
    <source>
        <dbReference type="EMBL" id="VDD79921.1"/>
    </source>
</evidence>